<feature type="domain" description="Penicillin-binding protein transpeptidase" evidence="12">
    <location>
        <begin position="302"/>
        <end position="541"/>
    </location>
</feature>
<dbReference type="Pfam" id="PF00912">
    <property type="entry name" value="Transgly"/>
    <property type="match status" value="1"/>
</dbReference>
<evidence type="ECO:0000256" key="7">
    <source>
        <dbReference type="ARBA" id="ARBA00022679"/>
    </source>
</evidence>
<keyword evidence="5" id="KW-0645">Protease</keyword>
<dbReference type="Pfam" id="PF00905">
    <property type="entry name" value="Transpeptidase"/>
    <property type="match status" value="1"/>
</dbReference>
<feature type="domain" description="Penicillin-binding C-terminal" evidence="14">
    <location>
        <begin position="683"/>
        <end position="764"/>
    </location>
</feature>
<dbReference type="GO" id="GO:0008955">
    <property type="term" value="F:peptidoglycan glycosyltransferase activity"/>
    <property type="evidence" value="ECO:0007669"/>
    <property type="project" value="UniProtKB-EC"/>
</dbReference>
<protein>
    <recommendedName>
        <fullName evidence="10">peptidoglycan glycosyltransferase</fullName>
        <ecNumber evidence="10">2.4.99.28</ecNumber>
    </recommendedName>
</protein>
<evidence type="ECO:0000256" key="1">
    <source>
        <dbReference type="ARBA" id="ARBA00004752"/>
    </source>
</evidence>
<dbReference type="GO" id="GO:0009252">
    <property type="term" value="P:peptidoglycan biosynthetic process"/>
    <property type="evidence" value="ECO:0007669"/>
    <property type="project" value="InterPro"/>
</dbReference>
<keyword evidence="8" id="KW-0378">Hydrolase</keyword>
<evidence type="ECO:0000256" key="2">
    <source>
        <dbReference type="ARBA" id="ARBA00007090"/>
    </source>
</evidence>
<dbReference type="EMBL" id="VRTY01000041">
    <property type="protein sequence ID" value="TXK45772.1"/>
    <property type="molecule type" value="Genomic_DNA"/>
</dbReference>
<dbReference type="GO" id="GO:0008658">
    <property type="term" value="F:penicillin binding"/>
    <property type="evidence" value="ECO:0007669"/>
    <property type="project" value="InterPro"/>
</dbReference>
<comment type="pathway">
    <text evidence="1">Cell wall biogenesis; peptidoglycan biosynthesis.</text>
</comment>
<feature type="domain" description="Glycosyl transferase family 51" evidence="13">
    <location>
        <begin position="48"/>
        <end position="211"/>
    </location>
</feature>
<evidence type="ECO:0000256" key="4">
    <source>
        <dbReference type="ARBA" id="ARBA00022645"/>
    </source>
</evidence>
<organism evidence="15 16">
    <name type="scientific">Pontibacter qinzhouensis</name>
    <dbReference type="NCBI Taxonomy" id="2603253"/>
    <lineage>
        <taxon>Bacteria</taxon>
        <taxon>Pseudomonadati</taxon>
        <taxon>Bacteroidota</taxon>
        <taxon>Cytophagia</taxon>
        <taxon>Cytophagales</taxon>
        <taxon>Hymenobacteraceae</taxon>
        <taxon>Pontibacter</taxon>
    </lineage>
</organism>
<dbReference type="InterPro" id="IPR050396">
    <property type="entry name" value="Glycosyltr_51/Transpeptidase"/>
</dbReference>
<evidence type="ECO:0000259" key="13">
    <source>
        <dbReference type="Pfam" id="PF00912"/>
    </source>
</evidence>
<keyword evidence="7" id="KW-0808">Transferase</keyword>
<evidence type="ECO:0000313" key="15">
    <source>
        <dbReference type="EMBL" id="TXK45772.1"/>
    </source>
</evidence>
<dbReference type="InterPro" id="IPR036950">
    <property type="entry name" value="PBP_transglycosylase"/>
</dbReference>
<dbReference type="PANTHER" id="PTHR32282:SF15">
    <property type="entry name" value="PENICILLIN-BINDING PROTEIN 1C"/>
    <property type="match status" value="1"/>
</dbReference>
<dbReference type="OrthoDB" id="9766909at2"/>
<dbReference type="AlphaFoldDB" id="A0A5C8K596"/>
<dbReference type="InterPro" id="IPR011815">
    <property type="entry name" value="PBP_1c"/>
</dbReference>
<evidence type="ECO:0000256" key="9">
    <source>
        <dbReference type="ARBA" id="ARBA00023268"/>
    </source>
</evidence>
<comment type="similarity">
    <text evidence="2">In the C-terminal section; belongs to the transpeptidase family.</text>
</comment>
<evidence type="ECO:0000256" key="11">
    <source>
        <dbReference type="ARBA" id="ARBA00049902"/>
    </source>
</evidence>
<evidence type="ECO:0000256" key="5">
    <source>
        <dbReference type="ARBA" id="ARBA00022670"/>
    </source>
</evidence>
<evidence type="ECO:0000256" key="10">
    <source>
        <dbReference type="ARBA" id="ARBA00044770"/>
    </source>
</evidence>
<evidence type="ECO:0000256" key="3">
    <source>
        <dbReference type="ARBA" id="ARBA00007739"/>
    </source>
</evidence>
<dbReference type="InterPro" id="IPR001264">
    <property type="entry name" value="Glyco_trans_51"/>
</dbReference>
<evidence type="ECO:0000313" key="16">
    <source>
        <dbReference type="Proteomes" id="UP000321926"/>
    </source>
</evidence>
<comment type="caution">
    <text evidence="15">The sequence shown here is derived from an EMBL/GenBank/DDBJ whole genome shotgun (WGS) entry which is preliminary data.</text>
</comment>
<comment type="similarity">
    <text evidence="3">In the N-terminal section; belongs to the glycosyltransferase 51 family.</text>
</comment>
<dbReference type="InterPro" id="IPR012338">
    <property type="entry name" value="Beta-lactam/transpept-like"/>
</dbReference>
<dbReference type="GO" id="GO:0004180">
    <property type="term" value="F:carboxypeptidase activity"/>
    <property type="evidence" value="ECO:0007669"/>
    <property type="project" value="UniProtKB-KW"/>
</dbReference>
<name>A0A5C8K596_9BACT</name>
<evidence type="ECO:0000256" key="6">
    <source>
        <dbReference type="ARBA" id="ARBA00022676"/>
    </source>
</evidence>
<dbReference type="Gene3D" id="1.10.3810.10">
    <property type="entry name" value="Biosynthetic peptidoglycan transglycosylase-like"/>
    <property type="match status" value="1"/>
</dbReference>
<accession>A0A5C8K596</accession>
<dbReference type="EC" id="2.4.99.28" evidence="10"/>
<dbReference type="GO" id="GO:0030288">
    <property type="term" value="C:outer membrane-bounded periplasmic space"/>
    <property type="evidence" value="ECO:0007669"/>
    <property type="project" value="TreeGrafter"/>
</dbReference>
<comment type="catalytic activity">
    <reaction evidence="11">
        <text>[GlcNAc-(1-&gt;4)-Mur2Ac(oyl-L-Ala-gamma-D-Glu-L-Lys-D-Ala-D-Ala)](n)-di-trans,octa-cis-undecaprenyl diphosphate + beta-D-GlcNAc-(1-&gt;4)-Mur2Ac(oyl-L-Ala-gamma-D-Glu-L-Lys-D-Ala-D-Ala)-di-trans,octa-cis-undecaprenyl diphosphate = [GlcNAc-(1-&gt;4)-Mur2Ac(oyl-L-Ala-gamma-D-Glu-L-Lys-D-Ala-D-Ala)](n+1)-di-trans,octa-cis-undecaprenyl diphosphate + di-trans,octa-cis-undecaprenyl diphosphate + H(+)</text>
        <dbReference type="Rhea" id="RHEA:23708"/>
        <dbReference type="Rhea" id="RHEA-COMP:9602"/>
        <dbReference type="Rhea" id="RHEA-COMP:9603"/>
        <dbReference type="ChEBI" id="CHEBI:15378"/>
        <dbReference type="ChEBI" id="CHEBI:58405"/>
        <dbReference type="ChEBI" id="CHEBI:60033"/>
        <dbReference type="ChEBI" id="CHEBI:78435"/>
        <dbReference type="EC" id="2.4.99.28"/>
    </reaction>
</comment>
<dbReference type="InterPro" id="IPR023346">
    <property type="entry name" value="Lysozyme-like_dom_sf"/>
</dbReference>
<gene>
    <name evidence="15" type="primary">pbpC</name>
    <name evidence="15" type="ORF">FVR03_12050</name>
</gene>
<reference evidence="15 16" key="1">
    <citation type="submission" date="2019-08" db="EMBL/GenBank/DDBJ databases">
        <authorList>
            <person name="Shi S."/>
        </authorList>
    </citation>
    <scope>NUCLEOTIDE SEQUENCE [LARGE SCALE GENOMIC DNA]</scope>
    <source>
        <strain evidence="15 16">GY10130</strain>
    </source>
</reference>
<keyword evidence="9" id="KW-0511">Multifunctional enzyme</keyword>
<dbReference type="PANTHER" id="PTHR32282">
    <property type="entry name" value="BINDING PROTEIN TRANSPEPTIDASE, PUTATIVE-RELATED"/>
    <property type="match status" value="1"/>
</dbReference>
<keyword evidence="16" id="KW-1185">Reference proteome</keyword>
<keyword evidence="4" id="KW-0121">Carboxypeptidase</keyword>
<evidence type="ECO:0000259" key="12">
    <source>
        <dbReference type="Pfam" id="PF00905"/>
    </source>
</evidence>
<dbReference type="PROSITE" id="PS51257">
    <property type="entry name" value="PROKAR_LIPOPROTEIN"/>
    <property type="match status" value="1"/>
</dbReference>
<dbReference type="Proteomes" id="UP000321926">
    <property type="component" value="Unassembled WGS sequence"/>
</dbReference>
<keyword evidence="6" id="KW-0328">Glycosyltransferase</keyword>
<dbReference type="InterPro" id="IPR009647">
    <property type="entry name" value="PBP_C"/>
</dbReference>
<dbReference type="SUPFAM" id="SSF56601">
    <property type="entry name" value="beta-lactamase/transpeptidase-like"/>
    <property type="match status" value="1"/>
</dbReference>
<proteinExistence type="inferred from homology"/>
<dbReference type="Pfam" id="PF06832">
    <property type="entry name" value="BiPBP_C"/>
    <property type="match status" value="1"/>
</dbReference>
<evidence type="ECO:0000256" key="8">
    <source>
        <dbReference type="ARBA" id="ARBA00022801"/>
    </source>
</evidence>
<sequence>MPGRRAKVALVLLLLLLGCSLSFALLNFLFPLQVQLAYSPVITASDGSVINAFLSPDDKWRMQLEQEEVNPVLKKAVLLKEDRYFYYHPGLNPVALVRAFLNNTIRGKTTSGASTITMQVARLLYPKERTYWHKLTELYRALQLEWHYSKDEILLLYFNLVPFGGNIEGVKAASVLYFHQSPKQLSLAQAVTLAVIPNKPSSLRIGVQNQRIVAFRNKWLEYYRQEQAFPEREIEDALAEPLEATRQEAPRVAPHFAYRMHRQYRHQAIINTTLNRQAQEKVEKLAYNYLQQLRHKNIHNASVLVLNNQTHAVEAYLGSADFTDAAHGGQVDGVRAIRSPGSTLKPYLYATAFDVGLITPKTVINDVPIDYAGYRPENYFGNYSGNITIEQALATSLNVPAVKVLDELEVHRFIRKLSQAGFSQIRKESSQLGLSLILGGCGVKLEELTNLFSTFANQGRHTPIRWLQSDTSAAQTPLVSPAAAYMVNQILTQLKRPDLPHNAHNSARLPKIAWKTGTSYGRKDAWSIGYNKKYTIGVWVGNFSGEGVPELNGTDSATPLLFDLFNTIDYDSPETWFTAPKGLSYRSVCVESGKPVNSFCTSHTTDTYIPGISAVAKCTHLKRVAVSADGKMAYCTSCQPNAGFEEKWYPNYAPEILTFFDSEHIPYQQLPLHNPACSRIFQEFAPVITSPTAEMEYILERNEHQQLMLHANTHNEVKQVYWYINNKFLKAASPTEKIFFEPEKAGHFKISCTDDQGRNTDSHITIRFIGG</sequence>
<dbReference type="NCBIfam" id="TIGR02073">
    <property type="entry name" value="PBP_1c"/>
    <property type="match status" value="1"/>
</dbReference>
<dbReference type="SUPFAM" id="SSF53955">
    <property type="entry name" value="Lysozyme-like"/>
    <property type="match status" value="1"/>
</dbReference>
<dbReference type="Gene3D" id="3.40.710.10">
    <property type="entry name" value="DD-peptidase/beta-lactamase superfamily"/>
    <property type="match status" value="1"/>
</dbReference>
<dbReference type="InterPro" id="IPR001460">
    <property type="entry name" value="PCN-bd_Tpept"/>
</dbReference>
<dbReference type="GO" id="GO:0006508">
    <property type="term" value="P:proteolysis"/>
    <property type="evidence" value="ECO:0007669"/>
    <property type="project" value="UniProtKB-KW"/>
</dbReference>
<evidence type="ECO:0000259" key="14">
    <source>
        <dbReference type="Pfam" id="PF06832"/>
    </source>
</evidence>